<proteinExistence type="predicted"/>
<dbReference type="EMBL" id="CP028884">
    <property type="protein sequence ID" value="AYE36513.1"/>
    <property type="molecule type" value="Genomic_DNA"/>
</dbReference>
<protein>
    <submittedName>
        <fullName evidence="1">Uncharacterized protein</fullName>
    </submittedName>
</protein>
<evidence type="ECO:0000313" key="2">
    <source>
        <dbReference type="Proteomes" id="UP000275571"/>
    </source>
</evidence>
<organism evidence="1 2">
    <name type="scientific">Borrelia turcica IST7</name>
    <dbReference type="NCBI Taxonomy" id="1104446"/>
    <lineage>
        <taxon>Bacteria</taxon>
        <taxon>Pseudomonadati</taxon>
        <taxon>Spirochaetota</taxon>
        <taxon>Spirochaetia</taxon>
        <taxon>Spirochaetales</taxon>
        <taxon>Borreliaceae</taxon>
        <taxon>Borrelia</taxon>
    </lineage>
</organism>
<reference evidence="1 2" key="1">
    <citation type="journal article" date="2018" name="Infect. Genet. Evol.">
        <title>Genome-wide analysis of Borrelia turcica and 'Candidatus Borrelia tachyglossi' shows relapsing fever-like genomes with unique genomic links to Lyme disease Borrelia.</title>
        <authorList>
            <person name="Gofton A.W."/>
            <person name="Margos G."/>
            <person name="Fingerle V."/>
            <person name="Hepner S."/>
            <person name="Loh S.M."/>
            <person name="Ryan U."/>
            <person name="Irwin P."/>
            <person name="Oskam C.L."/>
        </authorList>
    </citation>
    <scope>NUCLEOTIDE SEQUENCE [LARGE SCALE GENOMIC DNA]</scope>
    <source>
        <strain evidence="1 2">IST7</strain>
    </source>
</reference>
<dbReference type="Proteomes" id="UP000275571">
    <property type="component" value="Chromosome"/>
</dbReference>
<accession>A0A386PND1</accession>
<evidence type="ECO:0000313" key="1">
    <source>
        <dbReference type="EMBL" id="AYE36513.1"/>
    </source>
</evidence>
<dbReference type="RefSeq" id="WP_120104433.1">
    <property type="nucleotide sequence ID" value="NZ_CP028884.1"/>
</dbReference>
<dbReference type="KEGG" id="btur:DB313_03465"/>
<dbReference type="OrthoDB" id="350552at2"/>
<gene>
    <name evidence="1" type="ORF">DB313_03465</name>
</gene>
<sequence length="137" mass="16142">MGITIVYLFSIFLSFKMGDNVASVENNVRQNSIFYYDVEEVEFPYAKTQILKFDGKTHIRYAYFNFDKNKLYSYTFVFDKKLISQYAIFLSVKEKFGEANIVTPFNYFWDIGDFVIALNGNILRMTLKSYVGEERKS</sequence>
<name>A0A386PND1_9SPIR</name>
<dbReference type="AlphaFoldDB" id="A0A386PND1"/>
<keyword evidence="2" id="KW-1185">Reference proteome</keyword>